<evidence type="ECO:0000256" key="5">
    <source>
        <dbReference type="PIRSR" id="PIRSR606710-2"/>
    </source>
</evidence>
<dbReference type="GO" id="GO:0005975">
    <property type="term" value="P:carbohydrate metabolic process"/>
    <property type="evidence" value="ECO:0007669"/>
    <property type="project" value="InterPro"/>
</dbReference>
<dbReference type="CDD" id="cd18617">
    <property type="entry name" value="GH43_XynB-like"/>
    <property type="match status" value="1"/>
</dbReference>
<evidence type="ECO:0000256" key="4">
    <source>
        <dbReference type="PIRSR" id="PIRSR606710-1"/>
    </source>
</evidence>
<gene>
    <name evidence="9" type="ORF">XTPLMG730_3667</name>
</gene>
<accession>A0A0K3A457</accession>
<dbReference type="EC" id="3.2.1.37" evidence="9"/>
<feature type="active site" description="Proton acceptor" evidence="4">
    <location>
        <position position="65"/>
    </location>
</feature>
<dbReference type="Gene3D" id="2.115.10.20">
    <property type="entry name" value="Glycosyl hydrolase domain, family 43"/>
    <property type="match status" value="1"/>
</dbReference>
<dbReference type="Proteomes" id="UP000045978">
    <property type="component" value="Unassembled WGS sequence"/>
</dbReference>
<proteinExistence type="inferred from homology"/>
<evidence type="ECO:0000256" key="3">
    <source>
        <dbReference type="ARBA" id="ARBA00023295"/>
    </source>
</evidence>
<dbReference type="Gene3D" id="2.60.120.200">
    <property type="match status" value="1"/>
</dbReference>
<evidence type="ECO:0000256" key="2">
    <source>
        <dbReference type="ARBA" id="ARBA00022801"/>
    </source>
</evidence>
<comment type="similarity">
    <text evidence="1 6">Belongs to the glycosyl hydrolase 43 family.</text>
</comment>
<dbReference type="InterPro" id="IPR006710">
    <property type="entry name" value="Glyco_hydro_43"/>
</dbReference>
<keyword evidence="7" id="KW-0732">Signal</keyword>
<feature type="signal peptide" evidence="7">
    <location>
        <begin position="1"/>
        <end position="22"/>
    </location>
</feature>
<dbReference type="Pfam" id="PF17851">
    <property type="entry name" value="GH43_C2"/>
    <property type="match status" value="1"/>
</dbReference>
<feature type="site" description="Important for catalytic activity, responsible for pKa modulation of the active site Glu and correct orientation of both the proton donor and substrate" evidence="5">
    <location>
        <position position="172"/>
    </location>
</feature>
<evidence type="ECO:0000313" key="10">
    <source>
        <dbReference type="Proteomes" id="UP000045978"/>
    </source>
</evidence>
<evidence type="ECO:0000259" key="8">
    <source>
        <dbReference type="Pfam" id="PF17851"/>
    </source>
</evidence>
<dbReference type="InterPro" id="IPR023296">
    <property type="entry name" value="Glyco_hydro_beta-prop_sf"/>
</dbReference>
<dbReference type="PANTHER" id="PTHR42812:SF12">
    <property type="entry name" value="BETA-XYLOSIDASE-RELATED"/>
    <property type="match status" value="1"/>
</dbReference>
<keyword evidence="3 6" id="KW-0326">Glycosidase</keyword>
<dbReference type="SUPFAM" id="SSF75005">
    <property type="entry name" value="Arabinanase/levansucrase/invertase"/>
    <property type="match status" value="1"/>
</dbReference>
<protein>
    <submittedName>
        <fullName evidence="9">Xylan 1,4-beta-xylosidase</fullName>
        <ecNumber evidence="9">3.2.1.37</ecNumber>
    </submittedName>
</protein>
<sequence>MRWGRALVLALLCVMALQTASAQRGPAANSAEFDWFEYRGDDAVFATPLPPGHYRNPVLAGFHPDPSVVRAGDRYYLVNSSFAYFPALPVFESRDLVHWRQVGNVVERPGQLDYDGLRVSRGMFAASIAHHDGRFYVVGTAVDSGGNFIATADDPAGPWSPLHWLPDIDGIDPSLFFDDDGSAYLLNNGPPEGTPLYEGHRAIWMQRFDLARMQPVRPRQVLVNGGTDLASKPIWIEGPHLYKRDGWYVLSCAEGGTGPQHSQVALRSRTPWGPYVPAPHNPILTQRDLPAERPNPISNAGHADLVEGPDGQWWALFLASRPYAQDRYNTGRETFLLPITWHDGWPSILPAGQPIPYIAPGPAGLRADADTAPLSGNFTWRDDFDAPRRDPRWLLLRTPKREWLDLRARPGWLTLQPDTQGLDGSGNPAFLAYRQQHMRFEASTAVQIPAQPGLVAGLAAFQNADAWYVLGVRRRGARADVFLDKRDGKRTTTVARSTVDATGALRLKIAGDGGRYAFAFAADGQDWQWLRRGDDAAMLSTAVAGGFTGTTLGPYARREPDRSSKE</sequence>
<feature type="chain" id="PRO_5005493362" evidence="7">
    <location>
        <begin position="23"/>
        <end position="566"/>
    </location>
</feature>
<evidence type="ECO:0000313" key="9">
    <source>
        <dbReference type="EMBL" id="CTP92931.1"/>
    </source>
</evidence>
<feature type="active site" description="Proton donor" evidence="4">
    <location>
        <position position="237"/>
    </location>
</feature>
<reference evidence="9 10" key="1">
    <citation type="submission" date="2015-07" db="EMBL/GenBank/DDBJ databases">
        <authorList>
            <person name="Noorani M."/>
        </authorList>
    </citation>
    <scope>NUCLEOTIDE SEQUENCE [LARGE SCALE GENOMIC DNA]</scope>
    <source>
        <strain evidence="9">LMG730</strain>
    </source>
</reference>
<keyword evidence="2 6" id="KW-0378">Hydrolase</keyword>
<evidence type="ECO:0000256" key="1">
    <source>
        <dbReference type="ARBA" id="ARBA00009865"/>
    </source>
</evidence>
<feature type="domain" description="Beta-xylosidase C-terminal Concanavalin A-like" evidence="8">
    <location>
        <begin position="381"/>
        <end position="559"/>
    </location>
</feature>
<dbReference type="EMBL" id="CXOJ01000109">
    <property type="protein sequence ID" value="CTP92931.1"/>
    <property type="molecule type" value="Genomic_DNA"/>
</dbReference>
<dbReference type="AlphaFoldDB" id="A0A0K3A457"/>
<evidence type="ECO:0000256" key="7">
    <source>
        <dbReference type="SAM" id="SignalP"/>
    </source>
</evidence>
<dbReference type="PANTHER" id="PTHR42812">
    <property type="entry name" value="BETA-XYLOSIDASE"/>
    <property type="match status" value="1"/>
</dbReference>
<name>A0A0K3A457_9XANT</name>
<organism evidence="9 10">
    <name type="scientific">Xanthomonas graminis pv. phlei</name>
    <dbReference type="NCBI Taxonomy" id="487906"/>
    <lineage>
        <taxon>Bacteria</taxon>
        <taxon>Pseudomonadati</taxon>
        <taxon>Pseudomonadota</taxon>
        <taxon>Gammaproteobacteria</taxon>
        <taxon>Lysobacterales</taxon>
        <taxon>Lysobacteraceae</taxon>
        <taxon>Xanthomonas</taxon>
        <taxon>Xanthomonas translucens group</taxon>
        <taxon>Xanthomonas graminis</taxon>
    </lineage>
</organism>
<dbReference type="InterPro" id="IPR041542">
    <property type="entry name" value="GH43_C2"/>
</dbReference>
<dbReference type="Pfam" id="PF04616">
    <property type="entry name" value="Glyco_hydro_43"/>
    <property type="match status" value="1"/>
</dbReference>
<dbReference type="InterPro" id="IPR013320">
    <property type="entry name" value="ConA-like_dom_sf"/>
</dbReference>
<dbReference type="InterPro" id="IPR051795">
    <property type="entry name" value="Glycosyl_Hydrlase_43"/>
</dbReference>
<evidence type="ECO:0000256" key="6">
    <source>
        <dbReference type="RuleBase" id="RU361187"/>
    </source>
</evidence>
<dbReference type="GO" id="GO:0009044">
    <property type="term" value="F:xylan 1,4-beta-xylosidase activity"/>
    <property type="evidence" value="ECO:0007669"/>
    <property type="project" value="UniProtKB-EC"/>
</dbReference>
<dbReference type="SUPFAM" id="SSF49899">
    <property type="entry name" value="Concanavalin A-like lectins/glucanases"/>
    <property type="match status" value="1"/>
</dbReference>